<accession>A0AAV2E7S0</accession>
<dbReference type="AlphaFoldDB" id="A0AAV2E7S0"/>
<name>A0AAV2E7S0_9ROSI</name>
<gene>
    <name evidence="1" type="ORF">LTRI10_LOCUS23232</name>
</gene>
<dbReference type="Proteomes" id="UP001497516">
    <property type="component" value="Chromosome 4"/>
</dbReference>
<reference evidence="1 2" key="1">
    <citation type="submission" date="2024-04" db="EMBL/GenBank/DDBJ databases">
        <authorList>
            <person name="Fracassetti M."/>
        </authorList>
    </citation>
    <scope>NUCLEOTIDE SEQUENCE [LARGE SCALE GENOMIC DNA]</scope>
</reference>
<sequence>MRRQVEQERSGREKDQAALAEVRFFLGQQMAAVGESEEIIARERAHSGRLEHQATRHREFMSRVATQFFQLAMDVLRDYSSTIHLDEDFLRAEVTRRADMMVMMTVASCGAGASGGAGAWAERVFQVERVLHVERSRLGGLSTLGPILRVLWDPLGNILAILQARPVWGWRTWST</sequence>
<evidence type="ECO:0000313" key="1">
    <source>
        <dbReference type="EMBL" id="CAL1381879.1"/>
    </source>
</evidence>
<dbReference type="EMBL" id="OZ034817">
    <property type="protein sequence ID" value="CAL1381879.1"/>
    <property type="molecule type" value="Genomic_DNA"/>
</dbReference>
<proteinExistence type="predicted"/>
<protein>
    <submittedName>
        <fullName evidence="1">Uncharacterized protein</fullName>
    </submittedName>
</protein>
<evidence type="ECO:0000313" key="2">
    <source>
        <dbReference type="Proteomes" id="UP001497516"/>
    </source>
</evidence>
<organism evidence="1 2">
    <name type="scientific">Linum trigynum</name>
    <dbReference type="NCBI Taxonomy" id="586398"/>
    <lineage>
        <taxon>Eukaryota</taxon>
        <taxon>Viridiplantae</taxon>
        <taxon>Streptophyta</taxon>
        <taxon>Embryophyta</taxon>
        <taxon>Tracheophyta</taxon>
        <taxon>Spermatophyta</taxon>
        <taxon>Magnoliopsida</taxon>
        <taxon>eudicotyledons</taxon>
        <taxon>Gunneridae</taxon>
        <taxon>Pentapetalae</taxon>
        <taxon>rosids</taxon>
        <taxon>fabids</taxon>
        <taxon>Malpighiales</taxon>
        <taxon>Linaceae</taxon>
        <taxon>Linum</taxon>
    </lineage>
</organism>
<keyword evidence="2" id="KW-1185">Reference proteome</keyword>